<proteinExistence type="predicted"/>
<comment type="caution">
    <text evidence="3">The sequence shown here is derived from an EMBL/GenBank/DDBJ whole genome shotgun (WGS) entry which is preliminary data.</text>
</comment>
<dbReference type="Proteomes" id="UP000011599">
    <property type="component" value="Unassembled WGS sequence"/>
</dbReference>
<dbReference type="eggNOG" id="arCOG02848">
    <property type="taxonomic scope" value="Archaea"/>
</dbReference>
<evidence type="ECO:0000313" key="4">
    <source>
        <dbReference type="Proteomes" id="UP000011599"/>
    </source>
</evidence>
<dbReference type="STRING" id="1114856.GCA_000383975_03993"/>
<dbReference type="Pfam" id="PF00226">
    <property type="entry name" value="DnaJ"/>
    <property type="match status" value="1"/>
</dbReference>
<reference evidence="3 4" key="1">
    <citation type="journal article" date="2014" name="PLoS Genet.">
        <title>Phylogenetically driven sequencing of extremely halophilic archaea reveals strategies for static and dynamic osmo-response.</title>
        <authorList>
            <person name="Becker E.A."/>
            <person name="Seitzer P.M."/>
            <person name="Tritt A."/>
            <person name="Larsen D."/>
            <person name="Krusor M."/>
            <person name="Yao A.I."/>
            <person name="Wu D."/>
            <person name="Madern D."/>
            <person name="Eisen J.A."/>
            <person name="Darling A.E."/>
            <person name="Facciotti M.T."/>
        </authorList>
    </citation>
    <scope>NUCLEOTIDE SEQUENCE [LARGE SCALE GENOMIC DNA]</scope>
    <source>
        <strain evidence="3 4">GA33</strain>
    </source>
</reference>
<gene>
    <name evidence="3" type="ORF">C496_01201</name>
</gene>
<dbReference type="CDD" id="cd06257">
    <property type="entry name" value="DnaJ"/>
    <property type="match status" value="1"/>
</dbReference>
<dbReference type="RefSeq" id="WP_006087904.1">
    <property type="nucleotide sequence ID" value="NZ_AOHW01000004.1"/>
</dbReference>
<dbReference type="SUPFAM" id="SSF46565">
    <property type="entry name" value="Chaperone J-domain"/>
    <property type="match status" value="1"/>
</dbReference>
<feature type="domain" description="J" evidence="2">
    <location>
        <begin position="180"/>
        <end position="234"/>
    </location>
</feature>
<dbReference type="SMART" id="SM00271">
    <property type="entry name" value="DnaJ"/>
    <property type="match status" value="1"/>
</dbReference>
<evidence type="ECO:0000256" key="1">
    <source>
        <dbReference type="SAM" id="MobiDB-lite"/>
    </source>
</evidence>
<evidence type="ECO:0000313" key="3">
    <source>
        <dbReference type="EMBL" id="ELY46141.1"/>
    </source>
</evidence>
<feature type="compositionally biased region" description="Polar residues" evidence="1">
    <location>
        <begin position="98"/>
        <end position="114"/>
    </location>
</feature>
<name>L9WA53_9EURY</name>
<dbReference type="AlphaFoldDB" id="L9WA53"/>
<protein>
    <submittedName>
        <fullName evidence="3">Heat shock protein DnaJ domain-containing protein</fullName>
    </submittedName>
</protein>
<keyword evidence="4" id="KW-1185">Reference proteome</keyword>
<dbReference type="EMBL" id="AOHW01000004">
    <property type="protein sequence ID" value="ELY46141.1"/>
    <property type="molecule type" value="Genomic_DNA"/>
</dbReference>
<dbReference type="InterPro" id="IPR036869">
    <property type="entry name" value="J_dom_sf"/>
</dbReference>
<organism evidence="3 4">
    <name type="scientific">Natronorubrum tibetense GA33</name>
    <dbReference type="NCBI Taxonomy" id="1114856"/>
    <lineage>
        <taxon>Archaea</taxon>
        <taxon>Methanobacteriati</taxon>
        <taxon>Methanobacteriota</taxon>
        <taxon>Stenosarchaea group</taxon>
        <taxon>Halobacteria</taxon>
        <taxon>Halobacteriales</taxon>
        <taxon>Natrialbaceae</taxon>
        <taxon>Natronorubrum</taxon>
    </lineage>
</organism>
<feature type="region of interest" description="Disordered" evidence="1">
    <location>
        <begin position="95"/>
        <end position="129"/>
    </location>
</feature>
<evidence type="ECO:0000259" key="2">
    <source>
        <dbReference type="PROSITE" id="PS50076"/>
    </source>
</evidence>
<dbReference type="OrthoDB" id="10608at2157"/>
<keyword evidence="3" id="KW-0346">Stress response</keyword>
<accession>L9WA53</accession>
<dbReference type="Gene3D" id="1.10.287.110">
    <property type="entry name" value="DnaJ domain"/>
    <property type="match status" value="1"/>
</dbReference>
<dbReference type="PROSITE" id="PS50076">
    <property type="entry name" value="DNAJ_2"/>
    <property type="match status" value="1"/>
</dbReference>
<sequence length="237" mass="25553">MAVAGDRHGGCDGCGQTVPLEELTAVTMPDGERVACCPRCEPHAREAARKCSSLDQRRDTCDGCTDTYLESQLEDVVLDDGTVVACCSSCVAEVPGRSSGTNRRVSNSNDTSSEAAIERTTGTDDATGEESLCTQCNEWTATERFPVTTIDGRSELLCPACKDSAEQDGIIKDVGMRRAEAREVLRVESGATADEIRSAFHREVKRAHPDRKSGSASAFQLVTDAYERLAEDDYSNN</sequence>
<dbReference type="InterPro" id="IPR001623">
    <property type="entry name" value="DnaJ_domain"/>
</dbReference>
<dbReference type="PATRIC" id="fig|1114856.3.peg.248"/>